<dbReference type="AlphaFoldDB" id="A0A5J6PUS0"/>
<dbReference type="EMBL" id="CP031700">
    <property type="protein sequence ID" value="QEY25993.1"/>
    <property type="molecule type" value="Genomic_DNA"/>
</dbReference>
<accession>A0A5J6PUS0</accession>
<protein>
    <submittedName>
        <fullName evidence="1">Uncharacterized protein</fullName>
    </submittedName>
</protein>
<organism evidence="1 3">
    <name type="scientific">Neisseria zalophi</name>
    <dbReference type="NCBI Taxonomy" id="640030"/>
    <lineage>
        <taxon>Bacteria</taxon>
        <taxon>Pseudomonadati</taxon>
        <taxon>Pseudomonadota</taxon>
        <taxon>Betaproteobacteria</taxon>
        <taxon>Neisseriales</taxon>
        <taxon>Neisseriaceae</taxon>
        <taxon>Neisseria</taxon>
    </lineage>
</organism>
<sequence>MVFLTGLGCQLFKRFRLKECFVYFRPSEKVAVIRLFSDGLFLMKQTGSIPPNLCRTGFHKVIPDA</sequence>
<evidence type="ECO:0000313" key="2">
    <source>
        <dbReference type="EMBL" id="QEY25993.1"/>
    </source>
</evidence>
<dbReference type="KEGG" id="nzl:D0T92_05230"/>
<gene>
    <name evidence="1" type="ORF">D0T92_05175</name>
    <name evidence="2" type="ORF">D0T92_05230</name>
</gene>
<name>A0A5J6PUS0_9NEIS</name>
<dbReference type="Proteomes" id="UP000325713">
    <property type="component" value="Chromosome"/>
</dbReference>
<evidence type="ECO:0000313" key="3">
    <source>
        <dbReference type="Proteomes" id="UP000325713"/>
    </source>
</evidence>
<proteinExistence type="predicted"/>
<keyword evidence="3" id="KW-1185">Reference proteome</keyword>
<evidence type="ECO:0000313" key="1">
    <source>
        <dbReference type="EMBL" id="QEY25984.1"/>
    </source>
</evidence>
<reference evidence="1 3" key="1">
    <citation type="submission" date="2018-08" db="EMBL/GenBank/DDBJ databases">
        <title>Neisseria zalophi ATCC BAA-2455 complete genome.</title>
        <authorList>
            <person name="Veseli I.A."/>
            <person name="Buttler R."/>
            <person name="Mascarenhas dos Santos A.C."/>
            <person name="Pombert J.-F."/>
        </authorList>
    </citation>
    <scope>NUCLEOTIDE SEQUENCE [LARGE SCALE GENOMIC DNA]</scope>
    <source>
        <strain evidence="1 3">ATCC BAA-2455</strain>
    </source>
</reference>
<dbReference type="EMBL" id="CP031700">
    <property type="protein sequence ID" value="QEY25984.1"/>
    <property type="molecule type" value="Genomic_DNA"/>
</dbReference>
<dbReference type="KEGG" id="nzl:D0T92_05175"/>
<dbReference type="RefSeq" id="WP_151050856.1">
    <property type="nucleotide sequence ID" value="NZ_CP031700.1"/>
</dbReference>